<name>A0A9N7N0C6_STRHE</name>
<comment type="caution">
    <text evidence="1">The sequence shown here is derived from an EMBL/GenBank/DDBJ whole genome shotgun (WGS) entry which is preliminary data.</text>
</comment>
<dbReference type="InterPro" id="IPR035917">
    <property type="entry name" value="YjbQ-like_sf"/>
</dbReference>
<dbReference type="AlphaFoldDB" id="A0A9N7N0C6"/>
<dbReference type="Pfam" id="PF01894">
    <property type="entry name" value="YjbQ"/>
    <property type="match status" value="1"/>
</dbReference>
<dbReference type="PROSITE" id="PS01314">
    <property type="entry name" value="UPF0047"/>
    <property type="match status" value="1"/>
</dbReference>
<dbReference type="EMBL" id="CACSLK010016925">
    <property type="protein sequence ID" value="CAA0818443.1"/>
    <property type="molecule type" value="Genomic_DNA"/>
</dbReference>
<gene>
    <name evidence="1" type="ORF">SHERM_01296</name>
</gene>
<organism evidence="1 2">
    <name type="scientific">Striga hermonthica</name>
    <name type="common">Purple witchweed</name>
    <name type="synonym">Buchnera hermonthica</name>
    <dbReference type="NCBI Taxonomy" id="68872"/>
    <lineage>
        <taxon>Eukaryota</taxon>
        <taxon>Viridiplantae</taxon>
        <taxon>Streptophyta</taxon>
        <taxon>Embryophyta</taxon>
        <taxon>Tracheophyta</taxon>
        <taxon>Spermatophyta</taxon>
        <taxon>Magnoliopsida</taxon>
        <taxon>eudicotyledons</taxon>
        <taxon>Gunneridae</taxon>
        <taxon>Pentapetalae</taxon>
        <taxon>asterids</taxon>
        <taxon>lamiids</taxon>
        <taxon>Lamiales</taxon>
        <taxon>Orobanchaceae</taxon>
        <taxon>Buchnereae</taxon>
        <taxon>Striga</taxon>
    </lineage>
</organism>
<evidence type="ECO:0008006" key="3">
    <source>
        <dbReference type="Google" id="ProtNLM"/>
    </source>
</evidence>
<dbReference type="Proteomes" id="UP001153555">
    <property type="component" value="Unassembled WGS sequence"/>
</dbReference>
<sequence length="212" mass="23384">MQAALIPPPQITLTGRPITTTRLQFLVHSKNITVRGSETGNSRQNQLRRLSISSRLSDMAAASPPPVGTVPKWAQKTVTIPGKRRGCHDVTPQILKEIAQDLSGFKCGLAHIFLQHTSASLTINENYDPDVRYDTETFLNRIVPEGSSAPWRHTLEGADDMPAHIKSSMFGCSLTVPITEGRLNIGTWQGIWLCEHRDVPTPRKVVVTLNGM</sequence>
<evidence type="ECO:0000313" key="2">
    <source>
        <dbReference type="Proteomes" id="UP001153555"/>
    </source>
</evidence>
<dbReference type="Gene3D" id="2.60.120.460">
    <property type="entry name" value="YjbQ-like"/>
    <property type="match status" value="1"/>
</dbReference>
<keyword evidence="2" id="KW-1185">Reference proteome</keyword>
<dbReference type="NCBIfam" id="TIGR00149">
    <property type="entry name" value="TIGR00149_YjbQ"/>
    <property type="match status" value="1"/>
</dbReference>
<dbReference type="FunFam" id="2.60.120.460:FF:000002">
    <property type="entry name" value="Secondary thiamine-phosphate synthase enzyme"/>
    <property type="match status" value="1"/>
</dbReference>
<proteinExistence type="predicted"/>
<evidence type="ECO:0000313" key="1">
    <source>
        <dbReference type="EMBL" id="CAA0818443.1"/>
    </source>
</evidence>
<dbReference type="PANTHER" id="PTHR30615:SF16">
    <property type="entry name" value="SECONDARY THIAMINE-PHOSPHATE SYNTHASE ENZYME"/>
    <property type="match status" value="1"/>
</dbReference>
<dbReference type="OrthoDB" id="10255963at2759"/>
<dbReference type="InterPro" id="IPR001602">
    <property type="entry name" value="UPF0047_YjbQ-like"/>
</dbReference>
<reference evidence="1" key="1">
    <citation type="submission" date="2019-12" db="EMBL/GenBank/DDBJ databases">
        <authorList>
            <person name="Scholes J."/>
        </authorList>
    </citation>
    <scope>NUCLEOTIDE SEQUENCE</scope>
</reference>
<accession>A0A9N7N0C6</accession>
<protein>
    <recommendedName>
        <fullName evidence="3">Secondary thiamine-phosphate synthase enzyme</fullName>
    </recommendedName>
</protein>
<dbReference type="SUPFAM" id="SSF111038">
    <property type="entry name" value="YjbQ-like"/>
    <property type="match status" value="1"/>
</dbReference>
<dbReference type="PANTHER" id="PTHR30615">
    <property type="entry name" value="UNCHARACTERIZED PROTEIN YJBQ-RELATED"/>
    <property type="match status" value="1"/>
</dbReference>